<dbReference type="AlphaFoldDB" id="A0A096DK00"/>
<evidence type="ECO:0000313" key="2">
    <source>
        <dbReference type="Proteomes" id="UP000029622"/>
    </source>
</evidence>
<dbReference type="Pfam" id="PF13780">
    <property type="entry name" value="DUF4176"/>
    <property type="match status" value="1"/>
</dbReference>
<dbReference type="InterPro" id="IPR025233">
    <property type="entry name" value="DUF4176"/>
</dbReference>
<evidence type="ECO:0008006" key="3">
    <source>
        <dbReference type="Google" id="ProtNLM"/>
    </source>
</evidence>
<comment type="caution">
    <text evidence="1">The sequence shown here is derived from an EMBL/GenBank/DDBJ whole genome shotgun (WGS) entry which is preliminary data.</text>
</comment>
<reference evidence="1 2" key="1">
    <citation type="submission" date="2013-12" db="EMBL/GenBank/DDBJ databases">
        <title>Draft genome sequence of Caloranaerobacter sp. H53214.</title>
        <authorList>
            <person name="Jiang L.J."/>
            <person name="Shao Z.Z."/>
            <person name="Long M.N."/>
        </authorList>
    </citation>
    <scope>NUCLEOTIDE SEQUENCE [LARGE SCALE GENOMIC DNA]</scope>
    <source>
        <strain evidence="1 2">H53214</strain>
    </source>
</reference>
<proteinExistence type="predicted"/>
<dbReference type="RefSeq" id="WP_035164839.1">
    <property type="nucleotide sequence ID" value="NZ_AZTB01000079.1"/>
</dbReference>
<protein>
    <recommendedName>
        <fullName evidence="3">DUF4176 domain-containing protein</fullName>
    </recommendedName>
</protein>
<name>A0A096DK00_9FIRM</name>
<sequence length="80" mass="9598">MTLLPIGTIVLLKGFEKKIMIFGRKINRIQENKIYDYLGCFYPEGYIGDNYNIFFMHNSIDKIYFKGYEDSKEKIFRLQL</sequence>
<dbReference type="EMBL" id="AZTB01000079">
    <property type="protein sequence ID" value="KGG79581.1"/>
    <property type="molecule type" value="Genomic_DNA"/>
</dbReference>
<evidence type="ECO:0000313" key="1">
    <source>
        <dbReference type="EMBL" id="KGG79581.1"/>
    </source>
</evidence>
<accession>A0A096DK00</accession>
<dbReference type="Proteomes" id="UP000029622">
    <property type="component" value="Unassembled WGS sequence"/>
</dbReference>
<gene>
    <name evidence="1" type="ORF">Y919_11200</name>
</gene>
<organism evidence="1 2">
    <name type="scientific">Caloranaerobacter azorensis H53214</name>
    <dbReference type="NCBI Taxonomy" id="1156417"/>
    <lineage>
        <taxon>Bacteria</taxon>
        <taxon>Bacillati</taxon>
        <taxon>Bacillota</taxon>
        <taxon>Tissierellia</taxon>
        <taxon>Tissierellales</taxon>
        <taxon>Thermohalobacteraceae</taxon>
        <taxon>Caloranaerobacter</taxon>
    </lineage>
</organism>